<proteinExistence type="predicted"/>
<protein>
    <submittedName>
        <fullName evidence="1">Uncharacterized protein</fullName>
    </submittedName>
</protein>
<dbReference type="EMBL" id="UINC01043899">
    <property type="protein sequence ID" value="SVB48585.1"/>
    <property type="molecule type" value="Genomic_DNA"/>
</dbReference>
<feature type="non-terminal residue" evidence="1">
    <location>
        <position position="53"/>
    </location>
</feature>
<reference evidence="1" key="1">
    <citation type="submission" date="2018-05" db="EMBL/GenBank/DDBJ databases">
        <authorList>
            <person name="Lanie J.A."/>
            <person name="Ng W.-L."/>
            <person name="Kazmierczak K.M."/>
            <person name="Andrzejewski T.M."/>
            <person name="Davidsen T.M."/>
            <person name="Wayne K.J."/>
            <person name="Tettelin H."/>
            <person name="Glass J.I."/>
            <person name="Rusch D."/>
            <person name="Podicherti R."/>
            <person name="Tsui H.-C.T."/>
            <person name="Winkler M.E."/>
        </authorList>
    </citation>
    <scope>NUCLEOTIDE SEQUENCE</scope>
</reference>
<name>A0A382EDL5_9ZZZZ</name>
<evidence type="ECO:0000313" key="1">
    <source>
        <dbReference type="EMBL" id="SVB48585.1"/>
    </source>
</evidence>
<sequence>MGDTLILTVNQRLARYLFCKYGEQQIKSGKMAWESPPIHEIKSWFRSQWLLLN</sequence>
<accession>A0A382EDL5</accession>
<dbReference type="AlphaFoldDB" id="A0A382EDL5"/>
<gene>
    <name evidence="1" type="ORF">METZ01_LOCUS201439</name>
</gene>
<organism evidence="1">
    <name type="scientific">marine metagenome</name>
    <dbReference type="NCBI Taxonomy" id="408172"/>
    <lineage>
        <taxon>unclassified sequences</taxon>
        <taxon>metagenomes</taxon>
        <taxon>ecological metagenomes</taxon>
    </lineage>
</organism>